<sequence>MTLQKAAVDIGNDTLKAMFEGEQAFTIPNVLANAPKDRGIAQLENSPFDALHVEVTSAALSVAKGIYYVGELAARQKHNDELTSEQKKGENDQSMILLLTALALHAAEESKEKKIEKEYFLSTGLPMTESKRKGARKAFKEKLIDHVHTVAFLDTPKHAGKTVTIRIKNAIVSPEGQAAYIGLAAKKPEVAGASIAIVDIGGLTTDIAVIEKGGKVDNEHSIGIGTGVSAALDAIIAEIDQELGIRPFRSRRELVDCILGDERGIAWYRGKSYDLNPIIDTHLTEVARTIYKTISDVWNESPQIRFAYIIGGGAALLEPYMKSINESKDSFPLRWLKNETAIWLIVSSYWDLFKFAGVNA</sequence>
<name>A0A1G8FMN6_ANETH</name>
<dbReference type="AlphaFoldDB" id="A0A1G8FMN6"/>
<dbReference type="Pfam" id="PF17989">
    <property type="entry name" value="ALP_N"/>
    <property type="match status" value="1"/>
</dbReference>
<dbReference type="InterPro" id="IPR049067">
    <property type="entry name" value="MreB-like_C"/>
</dbReference>
<dbReference type="Gene3D" id="3.30.420.40">
    <property type="match status" value="2"/>
</dbReference>
<dbReference type="InterPro" id="IPR040607">
    <property type="entry name" value="ALP_N"/>
</dbReference>
<evidence type="ECO:0000313" key="3">
    <source>
        <dbReference type="EMBL" id="SDH83388.1"/>
    </source>
</evidence>
<reference evidence="3 4" key="1">
    <citation type="submission" date="2016-10" db="EMBL/GenBank/DDBJ databases">
        <authorList>
            <person name="de Groot N.N."/>
        </authorList>
    </citation>
    <scope>NUCLEOTIDE SEQUENCE [LARGE SCALE GENOMIC DNA]</scope>
    <source>
        <strain evidence="3 4">L 420-91</strain>
    </source>
</reference>
<evidence type="ECO:0000259" key="1">
    <source>
        <dbReference type="Pfam" id="PF17989"/>
    </source>
</evidence>
<dbReference type="SUPFAM" id="SSF53067">
    <property type="entry name" value="Actin-like ATPase domain"/>
    <property type="match status" value="2"/>
</dbReference>
<feature type="domain" description="Actin homologue MreB-like C-terminal" evidence="2">
    <location>
        <begin position="197"/>
        <end position="322"/>
    </location>
</feature>
<dbReference type="Pfam" id="PF21522">
    <property type="entry name" value="MreB-like_C"/>
    <property type="match status" value="1"/>
</dbReference>
<dbReference type="RefSeq" id="WP_091261559.1">
    <property type="nucleotide sequence ID" value="NZ_FNDE01000074.1"/>
</dbReference>
<gene>
    <name evidence="3" type="ORF">SAMN04489735_10745</name>
</gene>
<organism evidence="3 4">
    <name type="scientific">Aneurinibacillus thermoaerophilus</name>
    <dbReference type="NCBI Taxonomy" id="143495"/>
    <lineage>
        <taxon>Bacteria</taxon>
        <taxon>Bacillati</taxon>
        <taxon>Bacillota</taxon>
        <taxon>Bacilli</taxon>
        <taxon>Bacillales</taxon>
        <taxon>Paenibacillaceae</taxon>
        <taxon>Aneurinibacillus group</taxon>
        <taxon>Aneurinibacillus</taxon>
    </lineage>
</organism>
<protein>
    <submittedName>
        <fullName evidence="3">Plasmid segregation protein ParM</fullName>
    </submittedName>
</protein>
<proteinExistence type="predicted"/>
<dbReference type="Proteomes" id="UP000198956">
    <property type="component" value="Unassembled WGS sequence"/>
</dbReference>
<accession>A0A1G8FMN6</accession>
<dbReference type="EMBL" id="FNDE01000074">
    <property type="protein sequence ID" value="SDH83388.1"/>
    <property type="molecule type" value="Genomic_DNA"/>
</dbReference>
<dbReference type="CDD" id="cd24023">
    <property type="entry name" value="ASKHA_NBD_ParM_Alp7A-like"/>
    <property type="match status" value="1"/>
</dbReference>
<evidence type="ECO:0000259" key="2">
    <source>
        <dbReference type="Pfam" id="PF21522"/>
    </source>
</evidence>
<dbReference type="OrthoDB" id="5412507at2"/>
<evidence type="ECO:0000313" key="4">
    <source>
        <dbReference type="Proteomes" id="UP000198956"/>
    </source>
</evidence>
<feature type="domain" description="Actin-like protein N-terminal" evidence="1">
    <location>
        <begin position="7"/>
        <end position="176"/>
    </location>
</feature>
<dbReference type="InterPro" id="IPR043129">
    <property type="entry name" value="ATPase_NBD"/>
</dbReference>